<dbReference type="GO" id="GO:0006513">
    <property type="term" value="P:protein monoubiquitination"/>
    <property type="evidence" value="ECO:0007669"/>
    <property type="project" value="TreeGrafter"/>
</dbReference>
<evidence type="ECO:0000256" key="4">
    <source>
        <dbReference type="ARBA" id="ARBA00022833"/>
    </source>
</evidence>
<evidence type="ECO:0000256" key="1">
    <source>
        <dbReference type="ARBA" id="ARBA00009413"/>
    </source>
</evidence>
<feature type="domain" description="B box-type" evidence="9">
    <location>
        <begin position="253"/>
        <end position="291"/>
    </location>
</feature>
<keyword evidence="2" id="KW-0479">Metal-binding</keyword>
<dbReference type="Pfam" id="PF00643">
    <property type="entry name" value="zf-B_box"/>
    <property type="match status" value="1"/>
</dbReference>
<feature type="compositionally biased region" description="Basic and acidic residues" evidence="6">
    <location>
        <begin position="139"/>
        <end position="179"/>
    </location>
</feature>
<dbReference type="KEGG" id="bbel:109466465"/>
<dbReference type="PROSITE" id="PS00518">
    <property type="entry name" value="ZF_RING_1"/>
    <property type="match status" value="1"/>
</dbReference>
<evidence type="ECO:0000313" key="10">
    <source>
        <dbReference type="Proteomes" id="UP000515135"/>
    </source>
</evidence>
<evidence type="ECO:0000259" key="8">
    <source>
        <dbReference type="PROSITE" id="PS50089"/>
    </source>
</evidence>
<sequence length="658" mass="73687">MFCKSCFSLVSSLIVVGAARALSRPPHIGFPVYSNGNSEAATGATSSDLPAEISRDFLECSICCEIFKKPKILIPCLHTFCVLCLKEWVKMNEDDSTFPCPYCCQQVAFPENGIAGLKDNFFMESLVATLADSNNSRHTTKDLAKSQHSKDPPYTQHTKDENTQRTKDPVNTRHTKDPANTHAEVSGIHCTNYDEGEPASSKCSKSTKSVGTNCKKVHRVSKASKCPTLFTSEEQKTGKHDGVSSAKNIAPQCSKHPGEFLKLYCRSCETPICNECALFEHRDLLHNYARIEEVATERRELILDLTPQCQPRIQFYHQTKKVQKRMLQYLLENAEGARENVRSNGQSLILMVEAERDRLLGCINADVARRKKHIEAKIDRAQVSLASAKSTRESAETLARDGCDFEVVSYSPKMMQILSILAKPPFETVDFESADVTIDYSALKKKLAENSPANKKYTLSKEQRQRSWIGPRKHAGENKKHVAKGHSKETDHQKTPKSRDHTCSICLTVPAQPVYLPCRDRQGCEATFCRKCLAKHGSDRCPVCFASFVHKLVGNQPEGSMNVSVSSHITLQGYEQCEVIIIDFVFADGIQDRPEHPNPGKHYQGLRYRAYRLYNTEGRGVMCLQSDTFLRASDWTSSCHRVLYVAKEVRSITPSGDS</sequence>
<dbReference type="AlphaFoldDB" id="A0A6P4XSW6"/>
<dbReference type="Gene3D" id="3.30.40.10">
    <property type="entry name" value="Zinc/RING finger domain, C3HC4 (zinc finger)"/>
    <property type="match status" value="2"/>
</dbReference>
<dbReference type="GeneID" id="109466465"/>
<feature type="domain" description="RING-type" evidence="8">
    <location>
        <begin position="60"/>
        <end position="103"/>
    </location>
</feature>
<dbReference type="InterPro" id="IPR018957">
    <property type="entry name" value="Znf_C3HC4_RING-type"/>
</dbReference>
<dbReference type="Gene3D" id="3.30.160.60">
    <property type="entry name" value="Classic Zinc Finger"/>
    <property type="match status" value="1"/>
</dbReference>
<keyword evidence="3 5" id="KW-0863">Zinc-finger</keyword>
<dbReference type="SMART" id="SM00336">
    <property type="entry name" value="BBOX"/>
    <property type="match status" value="1"/>
</dbReference>
<dbReference type="SMART" id="SM00184">
    <property type="entry name" value="RING"/>
    <property type="match status" value="2"/>
</dbReference>
<gene>
    <name evidence="11" type="primary">LOC109466465</name>
</gene>
<proteinExistence type="inferred from homology"/>
<evidence type="ECO:0000256" key="3">
    <source>
        <dbReference type="ARBA" id="ARBA00022771"/>
    </source>
</evidence>
<dbReference type="Pfam" id="PF00097">
    <property type="entry name" value="zf-C3HC4"/>
    <property type="match status" value="1"/>
</dbReference>
<feature type="region of interest" description="Disordered" evidence="6">
    <location>
        <begin position="454"/>
        <end position="499"/>
    </location>
</feature>
<organism evidence="10 11">
    <name type="scientific">Branchiostoma belcheri</name>
    <name type="common">Amphioxus</name>
    <dbReference type="NCBI Taxonomy" id="7741"/>
    <lineage>
        <taxon>Eukaryota</taxon>
        <taxon>Metazoa</taxon>
        <taxon>Chordata</taxon>
        <taxon>Cephalochordata</taxon>
        <taxon>Leptocardii</taxon>
        <taxon>Amphioxiformes</taxon>
        <taxon>Branchiostomatidae</taxon>
        <taxon>Branchiostoma</taxon>
    </lineage>
</organism>
<dbReference type="GO" id="GO:0061630">
    <property type="term" value="F:ubiquitin protein ligase activity"/>
    <property type="evidence" value="ECO:0007669"/>
    <property type="project" value="TreeGrafter"/>
</dbReference>
<feature type="region of interest" description="Disordered" evidence="6">
    <location>
        <begin position="136"/>
        <end position="181"/>
    </location>
</feature>
<comment type="similarity">
    <text evidence="1">Belongs to the Deltex family.</text>
</comment>
<keyword evidence="10" id="KW-1185">Reference proteome</keyword>
<dbReference type="InterPro" id="IPR013083">
    <property type="entry name" value="Znf_RING/FYVE/PHD"/>
</dbReference>
<evidence type="ECO:0000256" key="5">
    <source>
        <dbReference type="PROSITE-ProRule" id="PRU00024"/>
    </source>
</evidence>
<dbReference type="InterPro" id="IPR001841">
    <property type="entry name" value="Znf_RING"/>
</dbReference>
<dbReference type="Pfam" id="PF18102">
    <property type="entry name" value="DTC"/>
    <property type="match status" value="1"/>
</dbReference>
<dbReference type="InterPro" id="IPR039396">
    <property type="entry name" value="Deltex_C"/>
</dbReference>
<feature type="chain" id="PRO_5027641488" evidence="7">
    <location>
        <begin position="22"/>
        <end position="658"/>
    </location>
</feature>
<keyword evidence="7" id="KW-0732">Signal</keyword>
<dbReference type="PROSITE" id="PS50089">
    <property type="entry name" value="ZF_RING_2"/>
    <property type="match status" value="2"/>
</dbReference>
<dbReference type="OrthoDB" id="342730at2759"/>
<dbReference type="InterPro" id="IPR000315">
    <property type="entry name" value="Znf_B-box"/>
</dbReference>
<dbReference type="PANTHER" id="PTHR25462:SF229">
    <property type="entry name" value="TRANSCRIPTION INTERMEDIARY FACTOR 1-BETA"/>
    <property type="match status" value="1"/>
</dbReference>
<feature type="signal peptide" evidence="7">
    <location>
        <begin position="1"/>
        <end position="21"/>
    </location>
</feature>
<dbReference type="RefSeq" id="XP_019619745.1">
    <property type="nucleotide sequence ID" value="XM_019764186.1"/>
</dbReference>
<evidence type="ECO:0000256" key="6">
    <source>
        <dbReference type="SAM" id="MobiDB-lite"/>
    </source>
</evidence>
<evidence type="ECO:0000256" key="7">
    <source>
        <dbReference type="SAM" id="SignalP"/>
    </source>
</evidence>
<dbReference type="PANTHER" id="PTHR25462">
    <property type="entry name" value="BONUS, ISOFORM C-RELATED"/>
    <property type="match status" value="1"/>
</dbReference>
<accession>A0A6P4XSW6</accession>
<keyword evidence="4" id="KW-0862">Zinc</keyword>
<evidence type="ECO:0000313" key="11">
    <source>
        <dbReference type="RefSeq" id="XP_019619745.1"/>
    </source>
</evidence>
<dbReference type="SUPFAM" id="SSF57845">
    <property type="entry name" value="B-box zinc-binding domain"/>
    <property type="match status" value="1"/>
</dbReference>
<dbReference type="PROSITE" id="PS50119">
    <property type="entry name" value="ZF_BBOX"/>
    <property type="match status" value="1"/>
</dbReference>
<feature type="domain" description="RING-type" evidence="8">
    <location>
        <begin position="503"/>
        <end position="544"/>
    </location>
</feature>
<evidence type="ECO:0000259" key="9">
    <source>
        <dbReference type="PROSITE" id="PS50119"/>
    </source>
</evidence>
<dbReference type="InterPro" id="IPR039399">
    <property type="entry name" value="Deltex_C_sf"/>
</dbReference>
<dbReference type="Gene3D" id="3.30.390.130">
    <property type="match status" value="1"/>
</dbReference>
<dbReference type="Proteomes" id="UP000515135">
    <property type="component" value="Unplaced"/>
</dbReference>
<reference evidence="11" key="1">
    <citation type="submission" date="2025-08" db="UniProtKB">
        <authorList>
            <consortium name="RefSeq"/>
        </authorList>
    </citation>
    <scope>IDENTIFICATION</scope>
    <source>
        <tissue evidence="11">Gonad</tissue>
    </source>
</reference>
<dbReference type="SUPFAM" id="SSF57850">
    <property type="entry name" value="RING/U-box"/>
    <property type="match status" value="2"/>
</dbReference>
<name>A0A6P4XSW6_BRABE</name>
<dbReference type="GO" id="GO:0008270">
    <property type="term" value="F:zinc ion binding"/>
    <property type="evidence" value="ECO:0007669"/>
    <property type="project" value="UniProtKB-KW"/>
</dbReference>
<feature type="compositionally biased region" description="Basic and acidic residues" evidence="6">
    <location>
        <begin position="474"/>
        <end position="499"/>
    </location>
</feature>
<dbReference type="InterPro" id="IPR047153">
    <property type="entry name" value="TRIM45/56/19-like"/>
</dbReference>
<protein>
    <submittedName>
        <fullName evidence="11">E3 ubiquitin-protein ligase TRIM56-like</fullName>
    </submittedName>
</protein>
<evidence type="ECO:0000256" key="2">
    <source>
        <dbReference type="ARBA" id="ARBA00022723"/>
    </source>
</evidence>
<dbReference type="InterPro" id="IPR017907">
    <property type="entry name" value="Znf_RING_CS"/>
</dbReference>